<dbReference type="Pfam" id="PF13391">
    <property type="entry name" value="HNH_2"/>
    <property type="match status" value="1"/>
</dbReference>
<keyword evidence="3" id="KW-1185">Reference proteome</keyword>
<evidence type="ECO:0000313" key="2">
    <source>
        <dbReference type="EMBL" id="RPD52630.1"/>
    </source>
</evidence>
<accession>A0A5C2RND3</accession>
<dbReference type="AlphaFoldDB" id="A0A5C2RND3"/>
<gene>
    <name evidence="2" type="ORF">L227DRAFT_658727</name>
</gene>
<proteinExistence type="predicted"/>
<dbReference type="InterPro" id="IPR003615">
    <property type="entry name" value="HNH_nuc"/>
</dbReference>
<dbReference type="STRING" id="1328759.A0A5C2RND3"/>
<dbReference type="EMBL" id="ML122348">
    <property type="protein sequence ID" value="RPD52630.1"/>
    <property type="molecule type" value="Genomic_DNA"/>
</dbReference>
<evidence type="ECO:0000313" key="3">
    <source>
        <dbReference type="Proteomes" id="UP000313359"/>
    </source>
</evidence>
<reference evidence="2" key="1">
    <citation type="journal article" date="2018" name="Genome Biol. Evol.">
        <title>Genomics and development of Lentinus tigrinus, a white-rot wood-decaying mushroom with dimorphic fruiting bodies.</title>
        <authorList>
            <person name="Wu B."/>
            <person name="Xu Z."/>
            <person name="Knudson A."/>
            <person name="Carlson A."/>
            <person name="Chen N."/>
            <person name="Kovaka S."/>
            <person name="LaButti K."/>
            <person name="Lipzen A."/>
            <person name="Pennachio C."/>
            <person name="Riley R."/>
            <person name="Schakwitz W."/>
            <person name="Umezawa K."/>
            <person name="Ohm R.A."/>
            <person name="Grigoriev I.V."/>
            <person name="Nagy L.G."/>
            <person name="Gibbons J."/>
            <person name="Hibbett D."/>
        </authorList>
    </citation>
    <scope>NUCLEOTIDE SEQUENCE [LARGE SCALE GENOMIC DNA]</scope>
    <source>
        <strain evidence="2">ALCF2SS1-6</strain>
    </source>
</reference>
<sequence>MSPGNNIYPQSLPANPYSVQDDIYTTAYEHCLRLESRPGWNFKSSDRSYNMLQDMSPHVCARVLGHGLRLSPDDAGRKALARDVLACHEDQELLAGLAHLYVFGLIRVFYNPNGPTPAVTPSLTPPEAAAQSNPSSSSSASELCDLLMLRDDHRCVFTGRLDPEEYQRNRSKYSSSTALAVATNVAHIISQSLSDNMYGVTQAIRAKFEWARTAGAVIARFGGVDAQNILGDANLQSAKNAFILSVDAHILFNKLDLYLTPVKDVQEQVIPDTYKAEHVYGEDYLRQIRLDLKDKVTFRSCSVDGKVIPAPDPKIIVLHAACAQILHMSGAAEYLRELYRNTDAIAVMTEPNAASELIRALKTLQVFSAMA</sequence>
<organism evidence="2 3">
    <name type="scientific">Lentinus tigrinus ALCF2SS1-6</name>
    <dbReference type="NCBI Taxonomy" id="1328759"/>
    <lineage>
        <taxon>Eukaryota</taxon>
        <taxon>Fungi</taxon>
        <taxon>Dikarya</taxon>
        <taxon>Basidiomycota</taxon>
        <taxon>Agaricomycotina</taxon>
        <taxon>Agaricomycetes</taxon>
        <taxon>Polyporales</taxon>
        <taxon>Polyporaceae</taxon>
        <taxon>Lentinus</taxon>
    </lineage>
</organism>
<feature type="domain" description="HNH nuclease" evidence="1">
    <location>
        <begin position="155"/>
        <end position="256"/>
    </location>
</feature>
<protein>
    <recommendedName>
        <fullName evidence="1">HNH nuclease domain-containing protein</fullName>
    </recommendedName>
</protein>
<dbReference type="Proteomes" id="UP000313359">
    <property type="component" value="Unassembled WGS sequence"/>
</dbReference>
<dbReference type="OrthoDB" id="5275057at2759"/>
<name>A0A5C2RND3_9APHY</name>
<evidence type="ECO:0000259" key="1">
    <source>
        <dbReference type="Pfam" id="PF13391"/>
    </source>
</evidence>